<comment type="caution">
    <text evidence="1">The sequence shown here is derived from an EMBL/GenBank/DDBJ whole genome shotgun (WGS) entry which is preliminary data.</text>
</comment>
<proteinExistence type="predicted"/>
<evidence type="ECO:0000313" key="1">
    <source>
        <dbReference type="EMBL" id="GBM43483.1"/>
    </source>
</evidence>
<name>A0A4Y2FQL7_ARAVE</name>
<dbReference type="Proteomes" id="UP000499080">
    <property type="component" value="Unassembled WGS sequence"/>
</dbReference>
<organism evidence="1 2">
    <name type="scientific">Araneus ventricosus</name>
    <name type="common">Orbweaver spider</name>
    <name type="synonym">Epeira ventricosa</name>
    <dbReference type="NCBI Taxonomy" id="182803"/>
    <lineage>
        <taxon>Eukaryota</taxon>
        <taxon>Metazoa</taxon>
        <taxon>Ecdysozoa</taxon>
        <taxon>Arthropoda</taxon>
        <taxon>Chelicerata</taxon>
        <taxon>Arachnida</taxon>
        <taxon>Araneae</taxon>
        <taxon>Araneomorphae</taxon>
        <taxon>Entelegynae</taxon>
        <taxon>Araneoidea</taxon>
        <taxon>Araneidae</taxon>
        <taxon>Araneus</taxon>
    </lineage>
</organism>
<protein>
    <submittedName>
        <fullName evidence="1">Uncharacterized protein</fullName>
    </submittedName>
</protein>
<reference evidence="1 2" key="1">
    <citation type="journal article" date="2019" name="Sci. Rep.">
        <title>Orb-weaving spider Araneus ventricosus genome elucidates the spidroin gene catalogue.</title>
        <authorList>
            <person name="Kono N."/>
            <person name="Nakamura H."/>
            <person name="Ohtoshi R."/>
            <person name="Moran D.A.P."/>
            <person name="Shinohara A."/>
            <person name="Yoshida Y."/>
            <person name="Fujiwara M."/>
            <person name="Mori M."/>
            <person name="Tomita M."/>
            <person name="Arakawa K."/>
        </authorList>
    </citation>
    <scope>NUCLEOTIDE SEQUENCE [LARGE SCALE GENOMIC DNA]</scope>
</reference>
<accession>A0A4Y2FQL7</accession>
<keyword evidence="2" id="KW-1185">Reference proteome</keyword>
<sequence>MQRLTQSNQTKTRRTNEAKNIAMPRGFGPEVRNFEKEQRNIHITGVAVDDNDAAADVKTDRNPKGHVWAVWWMLHQIPLQLVEHPACHCCHCHLAVYCTVGSLSAFQVLFADNSATIPSDTEKHLLVRSRLATKPADSPGADQ</sequence>
<dbReference type="EMBL" id="BGPR01001031">
    <property type="protein sequence ID" value="GBM43483.1"/>
    <property type="molecule type" value="Genomic_DNA"/>
</dbReference>
<evidence type="ECO:0000313" key="2">
    <source>
        <dbReference type="Proteomes" id="UP000499080"/>
    </source>
</evidence>
<dbReference type="AlphaFoldDB" id="A0A4Y2FQL7"/>
<gene>
    <name evidence="1" type="ORF">AVEN_9442_1</name>
</gene>